<dbReference type="HOGENOM" id="CLU_2877398_0_0_5"/>
<dbReference type="Proteomes" id="UP000010077">
    <property type="component" value="Chromosome"/>
</dbReference>
<keyword evidence="1" id="KW-0472">Membrane</keyword>
<reference evidence="2 3" key="1">
    <citation type="journal article" date="2012" name="Proc. Natl. Acad. Sci. U.S.A.">
        <title>Genome streamlining and chemical defense in a coral reef symbiosis.</title>
        <authorList>
            <person name="Kwan J.C."/>
            <person name="Donia M.S."/>
            <person name="Han A.W."/>
            <person name="Hirose E."/>
            <person name="Haygood M.G."/>
            <person name="Schmidt E.W."/>
        </authorList>
    </citation>
    <scope>NUCLEOTIDE SEQUENCE [LARGE SCALE GENOMIC DNA]</scope>
    <source>
        <strain evidence="2 3">L2</strain>
    </source>
</reference>
<dbReference type="KEGG" id="thal:A1OE_1111"/>
<evidence type="ECO:0000313" key="2">
    <source>
        <dbReference type="EMBL" id="AFX99289.1"/>
    </source>
</evidence>
<accession>K7YRW3</accession>
<evidence type="ECO:0000256" key="1">
    <source>
        <dbReference type="SAM" id="Phobius"/>
    </source>
</evidence>
<dbReference type="AlphaFoldDB" id="K7YRW3"/>
<keyword evidence="1" id="KW-0812">Transmembrane</keyword>
<proteinExistence type="predicted"/>
<feature type="transmembrane region" description="Helical" evidence="1">
    <location>
        <begin position="39"/>
        <end position="62"/>
    </location>
</feature>
<keyword evidence="1" id="KW-1133">Transmembrane helix</keyword>
<evidence type="ECO:0000313" key="3">
    <source>
        <dbReference type="Proteomes" id="UP000010077"/>
    </source>
</evidence>
<name>K7YRW3_9PROT</name>
<keyword evidence="3" id="KW-1185">Reference proteome</keyword>
<sequence>MNAFEFKVKMLSCSINLRVNISYIIINNDLIYVPTSKNFYLLTVKHLLNLLYIKYFGFLWYYV</sequence>
<dbReference type="EMBL" id="CP003539">
    <property type="protein sequence ID" value="AFX99289.1"/>
    <property type="molecule type" value="Genomic_DNA"/>
</dbReference>
<organism evidence="2 3">
    <name type="scientific">Candidatus Endolissoclinum faulkneri L2</name>
    <dbReference type="NCBI Taxonomy" id="1193729"/>
    <lineage>
        <taxon>Bacteria</taxon>
        <taxon>Pseudomonadati</taxon>
        <taxon>Pseudomonadota</taxon>
        <taxon>Alphaproteobacteria</taxon>
        <taxon>Rhodospirillales</taxon>
        <taxon>Rhodospirillaceae</taxon>
        <taxon>Candidatus Endolissoclinum</taxon>
    </lineage>
</organism>
<protein>
    <submittedName>
        <fullName evidence="2">Uncharacterized protein</fullName>
    </submittedName>
</protein>
<gene>
    <name evidence="2" type="ORF">A1OE_1111</name>
</gene>